<dbReference type="Proteomes" id="UP000499080">
    <property type="component" value="Unassembled WGS sequence"/>
</dbReference>
<feature type="region of interest" description="Disordered" evidence="1">
    <location>
        <begin position="1"/>
        <end position="73"/>
    </location>
</feature>
<gene>
    <name evidence="2" type="ORF">AVEN_253703_1</name>
</gene>
<evidence type="ECO:0000313" key="2">
    <source>
        <dbReference type="EMBL" id="GBM20898.1"/>
    </source>
</evidence>
<feature type="compositionally biased region" description="Polar residues" evidence="1">
    <location>
        <begin position="10"/>
        <end position="34"/>
    </location>
</feature>
<name>A0A4Y2DYL9_ARAVE</name>
<sequence>MHQAPLHSRPLNSRFSDPETLSQGHHSPNSTYFSGSDLRKNFSYPPKRGWGKNRQSGSNNDDSLIAQSTKAKNRRIEKNGVVLKFGTAVGDSVLNDIQKVPAGGGYADGTGGFKGSVFSFSKMSRKLWVPSKNTQLQN</sequence>
<evidence type="ECO:0000256" key="1">
    <source>
        <dbReference type="SAM" id="MobiDB-lite"/>
    </source>
</evidence>
<keyword evidence="3" id="KW-1185">Reference proteome</keyword>
<feature type="compositionally biased region" description="Polar residues" evidence="1">
    <location>
        <begin position="53"/>
        <end position="70"/>
    </location>
</feature>
<evidence type="ECO:0000313" key="3">
    <source>
        <dbReference type="Proteomes" id="UP000499080"/>
    </source>
</evidence>
<comment type="caution">
    <text evidence="2">The sequence shown here is derived from an EMBL/GenBank/DDBJ whole genome shotgun (WGS) entry which is preliminary data.</text>
</comment>
<protein>
    <submittedName>
        <fullName evidence="2">Uncharacterized protein</fullName>
    </submittedName>
</protein>
<organism evidence="2 3">
    <name type="scientific">Araneus ventricosus</name>
    <name type="common">Orbweaver spider</name>
    <name type="synonym">Epeira ventricosa</name>
    <dbReference type="NCBI Taxonomy" id="182803"/>
    <lineage>
        <taxon>Eukaryota</taxon>
        <taxon>Metazoa</taxon>
        <taxon>Ecdysozoa</taxon>
        <taxon>Arthropoda</taxon>
        <taxon>Chelicerata</taxon>
        <taxon>Arachnida</taxon>
        <taxon>Araneae</taxon>
        <taxon>Araneomorphae</taxon>
        <taxon>Entelegynae</taxon>
        <taxon>Araneoidea</taxon>
        <taxon>Araneidae</taxon>
        <taxon>Araneus</taxon>
    </lineage>
</organism>
<accession>A0A4Y2DYL9</accession>
<dbReference type="EMBL" id="BGPR01000450">
    <property type="protein sequence ID" value="GBM20898.1"/>
    <property type="molecule type" value="Genomic_DNA"/>
</dbReference>
<dbReference type="AlphaFoldDB" id="A0A4Y2DYL9"/>
<proteinExistence type="predicted"/>
<reference evidence="2 3" key="1">
    <citation type="journal article" date="2019" name="Sci. Rep.">
        <title>Orb-weaving spider Araneus ventricosus genome elucidates the spidroin gene catalogue.</title>
        <authorList>
            <person name="Kono N."/>
            <person name="Nakamura H."/>
            <person name="Ohtoshi R."/>
            <person name="Moran D.A.P."/>
            <person name="Shinohara A."/>
            <person name="Yoshida Y."/>
            <person name="Fujiwara M."/>
            <person name="Mori M."/>
            <person name="Tomita M."/>
            <person name="Arakawa K."/>
        </authorList>
    </citation>
    <scope>NUCLEOTIDE SEQUENCE [LARGE SCALE GENOMIC DNA]</scope>
</reference>